<comment type="caution">
    <text evidence="1">The sequence shown here is derived from an EMBL/GenBank/DDBJ whole genome shotgun (WGS) entry which is preliminary data.</text>
</comment>
<dbReference type="Proteomes" id="UP000578252">
    <property type="component" value="Unassembled WGS sequence"/>
</dbReference>
<protein>
    <recommendedName>
        <fullName evidence="3">Abi-like protein</fullName>
    </recommendedName>
</protein>
<reference evidence="1 2" key="1">
    <citation type="submission" date="2020-04" db="EMBL/GenBank/DDBJ databases">
        <title>Antimicrobial susceptibility and clonality of vaginal-derived multi-drug resistant Mobiluncus isolates in China.</title>
        <authorList>
            <person name="Zhang X."/>
        </authorList>
    </citation>
    <scope>NUCLEOTIDE SEQUENCE [LARGE SCALE GENOMIC DNA]</scope>
    <source>
        <strain evidence="1 2">13</strain>
    </source>
</reference>
<evidence type="ECO:0000313" key="1">
    <source>
        <dbReference type="EMBL" id="NMW65650.1"/>
    </source>
</evidence>
<dbReference type="AlphaFoldDB" id="A0A7Y0U294"/>
<gene>
    <name evidence="1" type="ORF">HHJ78_09005</name>
</gene>
<sequence>MLRLLSERRMKTYLDATSGDLELAFDLYARNLQISSILLKTTAMVEVIMRNAIDSVLVGWNTANQFADDWFDLPLLDKHARNDVAQARTRILRRGCPVDHDKTVAELSFGFWRFLTTRRYHASLWVPVLHRAFPNGNPDLRQRQREVSRLLCSMTFIRNRAAHLESMFRRNMARDAAQAKQLLGWISEDAVLWFDDVMGTDVQMQISLFS</sequence>
<dbReference type="EMBL" id="JABCUR010000008">
    <property type="protein sequence ID" value="NMW65650.1"/>
    <property type="molecule type" value="Genomic_DNA"/>
</dbReference>
<evidence type="ECO:0000313" key="2">
    <source>
        <dbReference type="Proteomes" id="UP000578252"/>
    </source>
</evidence>
<accession>A0A7Y0U294</accession>
<proteinExistence type="predicted"/>
<evidence type="ECO:0008006" key="3">
    <source>
        <dbReference type="Google" id="ProtNLM"/>
    </source>
</evidence>
<organism evidence="1 2">
    <name type="scientific">Mobiluncus mulieris</name>
    <dbReference type="NCBI Taxonomy" id="2052"/>
    <lineage>
        <taxon>Bacteria</taxon>
        <taxon>Bacillati</taxon>
        <taxon>Actinomycetota</taxon>
        <taxon>Actinomycetes</taxon>
        <taxon>Actinomycetales</taxon>
        <taxon>Actinomycetaceae</taxon>
        <taxon>Mobiluncus</taxon>
    </lineage>
</organism>
<name>A0A7Y0U294_9ACTO</name>